<dbReference type="SUPFAM" id="SSF51735">
    <property type="entry name" value="NAD(P)-binding Rossmann-fold domains"/>
    <property type="match status" value="1"/>
</dbReference>
<dbReference type="AlphaFoldDB" id="A0A7Z0QP23"/>
<protein>
    <submittedName>
        <fullName evidence="2">SDR family oxidoreductase</fullName>
    </submittedName>
</protein>
<dbReference type="InterPro" id="IPR036291">
    <property type="entry name" value="NAD(P)-bd_dom_sf"/>
</dbReference>
<keyword evidence="3" id="KW-1185">Reference proteome</keyword>
<dbReference type="EMBL" id="JACCJZ010000004">
    <property type="protein sequence ID" value="NYZ61366.1"/>
    <property type="molecule type" value="Genomic_DNA"/>
</dbReference>
<dbReference type="InterPro" id="IPR002347">
    <property type="entry name" value="SDR_fam"/>
</dbReference>
<comment type="caution">
    <text evidence="2">The sequence shown here is derived from an EMBL/GenBank/DDBJ whole genome shotgun (WGS) entry which is preliminary data.</text>
</comment>
<evidence type="ECO:0000256" key="1">
    <source>
        <dbReference type="RuleBase" id="RU000363"/>
    </source>
</evidence>
<organism evidence="2 3">
    <name type="scientific">Luteimonas deserti</name>
    <dbReference type="NCBI Taxonomy" id="2752306"/>
    <lineage>
        <taxon>Bacteria</taxon>
        <taxon>Pseudomonadati</taxon>
        <taxon>Pseudomonadota</taxon>
        <taxon>Gammaproteobacteria</taxon>
        <taxon>Lysobacterales</taxon>
        <taxon>Lysobacteraceae</taxon>
        <taxon>Luteimonas</taxon>
    </lineage>
</organism>
<name>A0A7Z0QP23_9GAMM</name>
<dbReference type="PRINTS" id="PR00080">
    <property type="entry name" value="SDRFAMILY"/>
</dbReference>
<dbReference type="GO" id="GO:0016616">
    <property type="term" value="F:oxidoreductase activity, acting on the CH-OH group of donors, NAD or NADP as acceptor"/>
    <property type="evidence" value="ECO:0007669"/>
    <property type="project" value="TreeGrafter"/>
</dbReference>
<dbReference type="PANTHER" id="PTHR45458">
    <property type="entry name" value="SHORT-CHAIN DEHYDROGENASE/REDUCTASE SDR"/>
    <property type="match status" value="1"/>
</dbReference>
<gene>
    <name evidence="2" type="ORF">H0E82_01115</name>
</gene>
<dbReference type="Pfam" id="PF00106">
    <property type="entry name" value="adh_short"/>
    <property type="match status" value="1"/>
</dbReference>
<dbReference type="PRINTS" id="PR00081">
    <property type="entry name" value="GDHRDH"/>
</dbReference>
<dbReference type="PANTHER" id="PTHR45458:SF1">
    <property type="entry name" value="SHORT CHAIN DEHYDROGENASE"/>
    <property type="match status" value="1"/>
</dbReference>
<dbReference type="InterPro" id="IPR052184">
    <property type="entry name" value="SDR_enzymes"/>
</dbReference>
<proteinExistence type="inferred from homology"/>
<accession>A0A7Z0QP23</accession>
<dbReference type="Gene3D" id="3.40.50.720">
    <property type="entry name" value="NAD(P)-binding Rossmann-like Domain"/>
    <property type="match status" value="1"/>
</dbReference>
<evidence type="ECO:0000313" key="3">
    <source>
        <dbReference type="Proteomes" id="UP000589896"/>
    </source>
</evidence>
<dbReference type="Proteomes" id="UP000589896">
    <property type="component" value="Unassembled WGS sequence"/>
</dbReference>
<dbReference type="RefSeq" id="WP_180543134.1">
    <property type="nucleotide sequence ID" value="NZ_JACCJZ010000004.1"/>
</dbReference>
<sequence>MTDWTLVTGANRGLGLEFVRQVLADDGHVLATCRHPGKATALNHLAAEHPGHLKILPLDVGDTRSRDELVREWPLATAEGARIGLLVNNAGVLHGGERFGALEAAGLEDSLRTNVVGPLLLTQALAPLLADGARVANLSSQLGSIANTTHFGTPSYAISKAALNMATVQLAHALRPRGIVVVALHPGWVRTDMGGARADETPEDAVAGLRRVIAGLDDAASGRFLDWTGAALPW</sequence>
<evidence type="ECO:0000313" key="2">
    <source>
        <dbReference type="EMBL" id="NYZ61366.1"/>
    </source>
</evidence>
<reference evidence="2 3" key="1">
    <citation type="submission" date="2020-07" db="EMBL/GenBank/DDBJ databases">
        <title>isolation of Luteimonas sp. SJ-16.</title>
        <authorList>
            <person name="Huang X.-X."/>
            <person name="Xu L."/>
            <person name="Sun J.-Q."/>
        </authorList>
    </citation>
    <scope>NUCLEOTIDE SEQUENCE [LARGE SCALE GENOMIC DNA]</scope>
    <source>
        <strain evidence="2 3">SJ-16</strain>
    </source>
</reference>
<dbReference type="CDD" id="cd05325">
    <property type="entry name" value="carb_red_sniffer_like_SDR_c"/>
    <property type="match status" value="1"/>
</dbReference>
<comment type="similarity">
    <text evidence="1">Belongs to the short-chain dehydrogenases/reductases (SDR) family.</text>
</comment>